<protein>
    <submittedName>
        <fullName evidence="5">Secreted protein</fullName>
    </submittedName>
</protein>
<dbReference type="AlphaFoldDB" id="A0A0N4WSX2"/>
<keyword evidence="2" id="KW-1133">Transmembrane helix</keyword>
<dbReference type="EMBL" id="UZAF01018644">
    <property type="protein sequence ID" value="VDO53560.1"/>
    <property type="molecule type" value="Genomic_DNA"/>
</dbReference>
<reference evidence="5" key="1">
    <citation type="submission" date="2017-02" db="UniProtKB">
        <authorList>
            <consortium name="WormBaseParasite"/>
        </authorList>
    </citation>
    <scope>IDENTIFICATION</scope>
</reference>
<evidence type="ECO:0000313" key="5">
    <source>
        <dbReference type="WBParaSite" id="HPLM_0001465801-mRNA-1"/>
    </source>
</evidence>
<reference evidence="3 4" key="2">
    <citation type="submission" date="2018-11" db="EMBL/GenBank/DDBJ databases">
        <authorList>
            <consortium name="Pathogen Informatics"/>
        </authorList>
    </citation>
    <scope>NUCLEOTIDE SEQUENCE [LARGE SCALE GENOMIC DNA]</scope>
    <source>
        <strain evidence="3 4">MHpl1</strain>
    </source>
</reference>
<sequence>MTTRRPVNIIVVAVVVGCAGTFHHRHLHRHRRCRRRRRQHNTTAPPRSNARQPALHVTTIRPNRARRQLICFVVAPKQS</sequence>
<dbReference type="WBParaSite" id="HPLM_0001465801-mRNA-1">
    <property type="protein sequence ID" value="HPLM_0001465801-mRNA-1"/>
    <property type="gene ID" value="HPLM_0001465801"/>
</dbReference>
<keyword evidence="2" id="KW-0472">Membrane</keyword>
<feature type="region of interest" description="Disordered" evidence="1">
    <location>
        <begin position="25"/>
        <end position="53"/>
    </location>
</feature>
<dbReference type="PROSITE" id="PS51257">
    <property type="entry name" value="PROKAR_LIPOPROTEIN"/>
    <property type="match status" value="1"/>
</dbReference>
<feature type="transmembrane region" description="Helical" evidence="2">
    <location>
        <begin position="6"/>
        <end position="27"/>
    </location>
</feature>
<name>A0A0N4WSX2_HAEPC</name>
<accession>A0A0N4WSX2</accession>
<organism evidence="5">
    <name type="scientific">Haemonchus placei</name>
    <name type="common">Barber's pole worm</name>
    <dbReference type="NCBI Taxonomy" id="6290"/>
    <lineage>
        <taxon>Eukaryota</taxon>
        <taxon>Metazoa</taxon>
        <taxon>Ecdysozoa</taxon>
        <taxon>Nematoda</taxon>
        <taxon>Chromadorea</taxon>
        <taxon>Rhabditida</taxon>
        <taxon>Rhabditina</taxon>
        <taxon>Rhabditomorpha</taxon>
        <taxon>Strongyloidea</taxon>
        <taxon>Trichostrongylidae</taxon>
        <taxon>Haemonchus</taxon>
    </lineage>
</organism>
<evidence type="ECO:0000313" key="4">
    <source>
        <dbReference type="Proteomes" id="UP000268014"/>
    </source>
</evidence>
<keyword evidence="4" id="KW-1185">Reference proteome</keyword>
<dbReference type="Proteomes" id="UP000268014">
    <property type="component" value="Unassembled WGS sequence"/>
</dbReference>
<proteinExistence type="predicted"/>
<feature type="compositionally biased region" description="Polar residues" evidence="1">
    <location>
        <begin position="41"/>
        <end position="51"/>
    </location>
</feature>
<evidence type="ECO:0000256" key="1">
    <source>
        <dbReference type="SAM" id="MobiDB-lite"/>
    </source>
</evidence>
<gene>
    <name evidence="3" type="ORF">HPLM_LOCUS14650</name>
</gene>
<feature type="compositionally biased region" description="Basic residues" evidence="1">
    <location>
        <begin position="25"/>
        <end position="40"/>
    </location>
</feature>
<keyword evidence="2" id="KW-0812">Transmembrane</keyword>
<evidence type="ECO:0000256" key="2">
    <source>
        <dbReference type="SAM" id="Phobius"/>
    </source>
</evidence>
<evidence type="ECO:0000313" key="3">
    <source>
        <dbReference type="EMBL" id="VDO53560.1"/>
    </source>
</evidence>